<reference evidence="1 2" key="1">
    <citation type="submission" date="2017-12" db="EMBL/GenBank/DDBJ databases">
        <title>Sequencing, de novo assembly and annotation of complete genome of a new Thraustochytrid species, strain FCC1311.</title>
        <authorList>
            <person name="Sedici K."/>
            <person name="Godart F."/>
            <person name="Aiese Cigliano R."/>
            <person name="Sanseverino W."/>
            <person name="Barakat M."/>
            <person name="Ortet P."/>
            <person name="Marechal E."/>
            <person name="Cagnac O."/>
            <person name="Amato A."/>
        </authorList>
    </citation>
    <scope>NUCLEOTIDE SEQUENCE [LARGE SCALE GENOMIC DNA]</scope>
</reference>
<gene>
    <name evidence="1" type="ORF">FCC1311_117592</name>
</gene>
<protein>
    <submittedName>
        <fullName evidence="1">Uncharacterized protein</fullName>
    </submittedName>
</protein>
<accession>A0A2R5FKV9</accession>
<organism evidence="1 2">
    <name type="scientific">Hondaea fermentalgiana</name>
    <dbReference type="NCBI Taxonomy" id="2315210"/>
    <lineage>
        <taxon>Eukaryota</taxon>
        <taxon>Sar</taxon>
        <taxon>Stramenopiles</taxon>
        <taxon>Bigyra</taxon>
        <taxon>Labyrinthulomycetes</taxon>
        <taxon>Thraustochytrida</taxon>
        <taxon>Thraustochytriidae</taxon>
        <taxon>Hondaea</taxon>
    </lineage>
</organism>
<dbReference type="Proteomes" id="UP000241890">
    <property type="component" value="Unassembled WGS sequence"/>
</dbReference>
<dbReference type="EMBL" id="BEYU01001790">
    <property type="protein sequence ID" value="GBG16284.1"/>
    <property type="molecule type" value="Genomic_DNA"/>
</dbReference>
<dbReference type="InParanoid" id="A0A2R5FKV9"/>
<name>A0A2R5FKV9_9STRA</name>
<evidence type="ECO:0000313" key="2">
    <source>
        <dbReference type="Proteomes" id="UP000241890"/>
    </source>
</evidence>
<feature type="non-terminal residue" evidence="1">
    <location>
        <position position="53"/>
    </location>
</feature>
<comment type="caution">
    <text evidence="1">The sequence shown here is derived from an EMBL/GenBank/DDBJ whole genome shotgun (WGS) entry which is preliminary data.</text>
</comment>
<dbReference type="AlphaFoldDB" id="A0A2R5FKV9"/>
<sequence length="53" mass="6224">MTIKRDDPPKAPIDEDRLESIWEPFKQELMTHLNEYGIAPDDIRQLEQGDNVD</sequence>
<proteinExistence type="predicted"/>
<keyword evidence="2" id="KW-1185">Reference proteome</keyword>
<evidence type="ECO:0000313" key="1">
    <source>
        <dbReference type="EMBL" id="GBG16284.1"/>
    </source>
</evidence>